<feature type="compositionally biased region" description="Low complexity" evidence="1">
    <location>
        <begin position="18"/>
        <end position="43"/>
    </location>
</feature>
<sequence length="516" mass="59363">MSVHSVDWDEVLTKKHGPAAASSPPDTPSLPSESELSESSAADDIPDKLYESDESDVPRRSRERMPEKKLEPYEPGGSRGSISPLSSEPGSDEYEAHPALTPDKWGELFVKDSYEFDWGKPELEEDWPGWDTDPYMPTPIWRQEDIIGEMAEYRILSPLVHQADDAEDPILVKDVIYCLEEATYFVLGLIHAHKLNRFQSNVLLWKHISNVYRALYHLAVETEKYDDLVDTLVAISHIRVIYPPTGKDVEYHEEMHVSKGKLWQDLPILEVTMLNELAWVSHHFGEGEKAPEKDPRRTHLEKVITFTAQIISKLNVEGEKNQIPYLWAGKLFKAAFGRLQNWSFPKMQGFEPRPMPRPTEWVIRGAAVWMIHAASFFRRKISENEKALKERDSKGQTADAWFPPWDHGPQCYRYPGEESWVDKYSSKDFDFGEWVEWSKAKGLNEFRERSWKAWGDGFTAVLDAITKGNYEIFADGKAPSKDTEKLVRQALHAMTEAEEENTAWEQFEEDVAVISY</sequence>
<reference evidence="2" key="2">
    <citation type="submission" date="2023-05" db="EMBL/GenBank/DDBJ databases">
        <authorList>
            <consortium name="Lawrence Berkeley National Laboratory"/>
            <person name="Steindorff A."/>
            <person name="Hensen N."/>
            <person name="Bonometti L."/>
            <person name="Westerberg I."/>
            <person name="Brannstrom I.O."/>
            <person name="Guillou S."/>
            <person name="Cros-Aarteil S."/>
            <person name="Calhoun S."/>
            <person name="Haridas S."/>
            <person name="Kuo A."/>
            <person name="Mondo S."/>
            <person name="Pangilinan J."/>
            <person name="Riley R."/>
            <person name="Labutti K."/>
            <person name="Andreopoulos B."/>
            <person name="Lipzen A."/>
            <person name="Chen C."/>
            <person name="Yanf M."/>
            <person name="Daum C."/>
            <person name="Ng V."/>
            <person name="Clum A."/>
            <person name="Ohm R."/>
            <person name="Martin F."/>
            <person name="Silar P."/>
            <person name="Natvig D."/>
            <person name="Lalanne C."/>
            <person name="Gautier V."/>
            <person name="Ament-Velasquez S.L."/>
            <person name="Kruys A."/>
            <person name="Hutchinson M.I."/>
            <person name="Powell A.J."/>
            <person name="Barry K."/>
            <person name="Miller A.N."/>
            <person name="Grigoriev I.V."/>
            <person name="Debuchy R."/>
            <person name="Gladieux P."/>
            <person name="Thoren M.H."/>
            <person name="Johannesson H."/>
        </authorList>
    </citation>
    <scope>NUCLEOTIDE SEQUENCE</scope>
    <source>
        <strain evidence="2">PSN293</strain>
    </source>
</reference>
<comment type="caution">
    <text evidence="2">The sequence shown here is derived from an EMBL/GenBank/DDBJ whole genome shotgun (WGS) entry which is preliminary data.</text>
</comment>
<keyword evidence="3" id="KW-1185">Reference proteome</keyword>
<feature type="compositionally biased region" description="Polar residues" evidence="1">
    <location>
        <begin position="80"/>
        <end position="89"/>
    </location>
</feature>
<reference evidence="2" key="1">
    <citation type="journal article" date="2023" name="Mol. Phylogenet. Evol.">
        <title>Genome-scale phylogeny and comparative genomics of the fungal order Sordariales.</title>
        <authorList>
            <person name="Hensen N."/>
            <person name="Bonometti L."/>
            <person name="Westerberg I."/>
            <person name="Brannstrom I.O."/>
            <person name="Guillou S."/>
            <person name="Cros-Aarteil S."/>
            <person name="Calhoun S."/>
            <person name="Haridas S."/>
            <person name="Kuo A."/>
            <person name="Mondo S."/>
            <person name="Pangilinan J."/>
            <person name="Riley R."/>
            <person name="LaButti K."/>
            <person name="Andreopoulos B."/>
            <person name="Lipzen A."/>
            <person name="Chen C."/>
            <person name="Yan M."/>
            <person name="Daum C."/>
            <person name="Ng V."/>
            <person name="Clum A."/>
            <person name="Steindorff A."/>
            <person name="Ohm R.A."/>
            <person name="Martin F."/>
            <person name="Silar P."/>
            <person name="Natvig D.O."/>
            <person name="Lalanne C."/>
            <person name="Gautier V."/>
            <person name="Ament-Velasquez S.L."/>
            <person name="Kruys A."/>
            <person name="Hutchinson M.I."/>
            <person name="Powell A.J."/>
            <person name="Barry K."/>
            <person name="Miller A.N."/>
            <person name="Grigoriev I.V."/>
            <person name="Debuchy R."/>
            <person name="Gladieux P."/>
            <person name="Hiltunen Thoren M."/>
            <person name="Johannesson H."/>
        </authorList>
    </citation>
    <scope>NUCLEOTIDE SEQUENCE</scope>
    <source>
        <strain evidence="2">PSN293</strain>
    </source>
</reference>
<feature type="compositionally biased region" description="Basic and acidic residues" evidence="1">
    <location>
        <begin position="45"/>
        <end position="72"/>
    </location>
</feature>
<organism evidence="2 3">
    <name type="scientific">Rhypophila decipiens</name>
    <dbReference type="NCBI Taxonomy" id="261697"/>
    <lineage>
        <taxon>Eukaryota</taxon>
        <taxon>Fungi</taxon>
        <taxon>Dikarya</taxon>
        <taxon>Ascomycota</taxon>
        <taxon>Pezizomycotina</taxon>
        <taxon>Sordariomycetes</taxon>
        <taxon>Sordariomycetidae</taxon>
        <taxon>Sordariales</taxon>
        <taxon>Naviculisporaceae</taxon>
        <taxon>Rhypophila</taxon>
    </lineage>
</organism>
<gene>
    <name evidence="2" type="ORF">QBC37DRAFT_407084</name>
</gene>
<dbReference type="Proteomes" id="UP001301769">
    <property type="component" value="Unassembled WGS sequence"/>
</dbReference>
<protein>
    <submittedName>
        <fullName evidence="2">Uncharacterized protein</fullName>
    </submittedName>
</protein>
<evidence type="ECO:0000313" key="2">
    <source>
        <dbReference type="EMBL" id="KAK4206484.1"/>
    </source>
</evidence>
<feature type="region of interest" description="Disordered" evidence="1">
    <location>
        <begin position="1"/>
        <end position="98"/>
    </location>
</feature>
<evidence type="ECO:0000256" key="1">
    <source>
        <dbReference type="SAM" id="MobiDB-lite"/>
    </source>
</evidence>
<dbReference type="InterPro" id="IPR022085">
    <property type="entry name" value="OpdG"/>
</dbReference>
<dbReference type="AlphaFoldDB" id="A0AAN7B161"/>
<accession>A0AAN7B161</accession>
<name>A0AAN7B161_9PEZI</name>
<dbReference type="Pfam" id="PF12311">
    <property type="entry name" value="DUF3632"/>
    <property type="match status" value="1"/>
</dbReference>
<dbReference type="EMBL" id="MU858402">
    <property type="protein sequence ID" value="KAK4206484.1"/>
    <property type="molecule type" value="Genomic_DNA"/>
</dbReference>
<proteinExistence type="predicted"/>
<evidence type="ECO:0000313" key="3">
    <source>
        <dbReference type="Proteomes" id="UP001301769"/>
    </source>
</evidence>